<keyword evidence="3" id="KW-1185">Reference proteome</keyword>
<keyword evidence="1" id="KW-1133">Transmembrane helix</keyword>
<proteinExistence type="predicted"/>
<dbReference type="AlphaFoldDB" id="A0A4Y7SL96"/>
<keyword evidence="1" id="KW-0812">Transmembrane</keyword>
<keyword evidence="1" id="KW-0472">Membrane</keyword>
<dbReference type="OrthoDB" id="3121279at2759"/>
<gene>
    <name evidence="2" type="ORF">FA13DRAFT_1508506</name>
</gene>
<dbReference type="Proteomes" id="UP000298030">
    <property type="component" value="Unassembled WGS sequence"/>
</dbReference>
<name>A0A4Y7SL96_COPMI</name>
<reference evidence="2 3" key="1">
    <citation type="journal article" date="2019" name="Nat. Ecol. Evol.">
        <title>Megaphylogeny resolves global patterns of mushroom evolution.</title>
        <authorList>
            <person name="Varga T."/>
            <person name="Krizsan K."/>
            <person name="Foldi C."/>
            <person name="Dima B."/>
            <person name="Sanchez-Garcia M."/>
            <person name="Sanchez-Ramirez S."/>
            <person name="Szollosi G.J."/>
            <person name="Szarkandi J.G."/>
            <person name="Papp V."/>
            <person name="Albert L."/>
            <person name="Andreopoulos W."/>
            <person name="Angelini C."/>
            <person name="Antonin V."/>
            <person name="Barry K.W."/>
            <person name="Bougher N.L."/>
            <person name="Buchanan P."/>
            <person name="Buyck B."/>
            <person name="Bense V."/>
            <person name="Catcheside P."/>
            <person name="Chovatia M."/>
            <person name="Cooper J."/>
            <person name="Damon W."/>
            <person name="Desjardin D."/>
            <person name="Finy P."/>
            <person name="Geml J."/>
            <person name="Haridas S."/>
            <person name="Hughes K."/>
            <person name="Justo A."/>
            <person name="Karasinski D."/>
            <person name="Kautmanova I."/>
            <person name="Kiss B."/>
            <person name="Kocsube S."/>
            <person name="Kotiranta H."/>
            <person name="LaButti K.M."/>
            <person name="Lechner B.E."/>
            <person name="Liimatainen K."/>
            <person name="Lipzen A."/>
            <person name="Lukacs Z."/>
            <person name="Mihaltcheva S."/>
            <person name="Morgado L.N."/>
            <person name="Niskanen T."/>
            <person name="Noordeloos M.E."/>
            <person name="Ohm R.A."/>
            <person name="Ortiz-Santana B."/>
            <person name="Ovrebo C."/>
            <person name="Racz N."/>
            <person name="Riley R."/>
            <person name="Savchenko A."/>
            <person name="Shiryaev A."/>
            <person name="Soop K."/>
            <person name="Spirin V."/>
            <person name="Szebenyi C."/>
            <person name="Tomsovsky M."/>
            <person name="Tulloss R.E."/>
            <person name="Uehling J."/>
            <person name="Grigoriev I.V."/>
            <person name="Vagvolgyi C."/>
            <person name="Papp T."/>
            <person name="Martin F.M."/>
            <person name="Miettinen O."/>
            <person name="Hibbett D.S."/>
            <person name="Nagy L.G."/>
        </authorList>
    </citation>
    <scope>NUCLEOTIDE SEQUENCE [LARGE SCALE GENOMIC DNA]</scope>
    <source>
        <strain evidence="2 3">FP101781</strain>
    </source>
</reference>
<accession>A0A4Y7SL96</accession>
<organism evidence="2 3">
    <name type="scientific">Coprinellus micaceus</name>
    <name type="common">Glistening ink-cap mushroom</name>
    <name type="synonym">Coprinus micaceus</name>
    <dbReference type="NCBI Taxonomy" id="71717"/>
    <lineage>
        <taxon>Eukaryota</taxon>
        <taxon>Fungi</taxon>
        <taxon>Dikarya</taxon>
        <taxon>Basidiomycota</taxon>
        <taxon>Agaricomycotina</taxon>
        <taxon>Agaricomycetes</taxon>
        <taxon>Agaricomycetidae</taxon>
        <taxon>Agaricales</taxon>
        <taxon>Agaricineae</taxon>
        <taxon>Psathyrellaceae</taxon>
        <taxon>Coprinellus</taxon>
    </lineage>
</organism>
<comment type="caution">
    <text evidence="2">The sequence shown here is derived from an EMBL/GenBank/DDBJ whole genome shotgun (WGS) entry which is preliminary data.</text>
</comment>
<evidence type="ECO:0000313" key="2">
    <source>
        <dbReference type="EMBL" id="TEB22532.1"/>
    </source>
</evidence>
<evidence type="ECO:0000256" key="1">
    <source>
        <dbReference type="SAM" id="Phobius"/>
    </source>
</evidence>
<evidence type="ECO:0000313" key="3">
    <source>
        <dbReference type="Proteomes" id="UP000298030"/>
    </source>
</evidence>
<feature type="transmembrane region" description="Helical" evidence="1">
    <location>
        <begin position="72"/>
        <end position="93"/>
    </location>
</feature>
<dbReference type="EMBL" id="QPFP01000090">
    <property type="protein sequence ID" value="TEB22532.1"/>
    <property type="molecule type" value="Genomic_DNA"/>
</dbReference>
<protein>
    <submittedName>
        <fullName evidence="2">Uncharacterized protein</fullName>
    </submittedName>
</protein>
<sequence length="172" mass="19342">MSARYESDFSSWVRPLIAYLLVSCSSSLRVRLGLQVCLLWALVRGSQNYARCSRDKEQTLRPTPDKRKQQPFCFHLTLCLPPLFVIGMVVQSVNFGIRIWSLGMIKNVSGDSVNDFGTTLCRAAVCLGATPHVNRVVRGLEMMASLLFQIMILIADLLLVRALLRGYLFRSS</sequence>
<feature type="transmembrane region" description="Helical" evidence="1">
    <location>
        <begin position="142"/>
        <end position="164"/>
    </location>
</feature>